<organism evidence="1 2">
    <name type="scientific">Novosphingobium indicum</name>
    <dbReference type="NCBI Taxonomy" id="462949"/>
    <lineage>
        <taxon>Bacteria</taxon>
        <taxon>Pseudomonadati</taxon>
        <taxon>Pseudomonadota</taxon>
        <taxon>Alphaproteobacteria</taxon>
        <taxon>Sphingomonadales</taxon>
        <taxon>Sphingomonadaceae</taxon>
        <taxon>Novosphingobium</taxon>
    </lineage>
</organism>
<accession>A0ABQ2JPH9</accession>
<keyword evidence="2" id="KW-1185">Reference proteome</keyword>
<proteinExistence type="predicted"/>
<gene>
    <name evidence="1" type="ORF">GCM10011349_24390</name>
</gene>
<sequence length="102" mass="11383">MSENSNSDIAKVEHLPSQKPARISDELAKVLSMVREHAPKDAKVSIDFDGKLHLHVDVRNGEDVKVLEKFLPQLGAGVFHDIEVGSTPHHPFFHRVSALIDR</sequence>
<reference evidence="2" key="1">
    <citation type="journal article" date="2019" name="Int. J. Syst. Evol. Microbiol.">
        <title>The Global Catalogue of Microorganisms (GCM) 10K type strain sequencing project: providing services to taxonomists for standard genome sequencing and annotation.</title>
        <authorList>
            <consortium name="The Broad Institute Genomics Platform"/>
            <consortium name="The Broad Institute Genome Sequencing Center for Infectious Disease"/>
            <person name="Wu L."/>
            <person name="Ma J."/>
        </authorList>
    </citation>
    <scope>NUCLEOTIDE SEQUENCE [LARGE SCALE GENOMIC DNA]</scope>
    <source>
        <strain evidence="2">CGMCC 1.6784</strain>
    </source>
</reference>
<protein>
    <submittedName>
        <fullName evidence="1">Uncharacterized protein</fullName>
    </submittedName>
</protein>
<dbReference type="Proteomes" id="UP000605099">
    <property type="component" value="Unassembled WGS sequence"/>
</dbReference>
<dbReference type="EMBL" id="BMLK01000010">
    <property type="protein sequence ID" value="GGN51642.1"/>
    <property type="molecule type" value="Genomic_DNA"/>
</dbReference>
<evidence type="ECO:0000313" key="2">
    <source>
        <dbReference type="Proteomes" id="UP000605099"/>
    </source>
</evidence>
<evidence type="ECO:0000313" key="1">
    <source>
        <dbReference type="EMBL" id="GGN51642.1"/>
    </source>
</evidence>
<comment type="caution">
    <text evidence="1">The sequence shown here is derived from an EMBL/GenBank/DDBJ whole genome shotgun (WGS) entry which is preliminary data.</text>
</comment>
<dbReference type="RefSeq" id="WP_229710218.1">
    <property type="nucleotide sequence ID" value="NZ_BMLK01000010.1"/>
</dbReference>
<name>A0ABQ2JPH9_9SPHN</name>